<dbReference type="EMBL" id="JARGYU010000001">
    <property type="protein sequence ID" value="MDZ5761214.1"/>
    <property type="molecule type" value="Genomic_DNA"/>
</dbReference>
<organism evidence="9 10">
    <name type="scientific">Lyticum sinuosum</name>
    <dbReference type="NCBI Taxonomy" id="1332059"/>
    <lineage>
        <taxon>Bacteria</taxon>
        <taxon>Pseudomonadati</taxon>
        <taxon>Pseudomonadota</taxon>
        <taxon>Alphaproteobacteria</taxon>
        <taxon>Rickettsiales</taxon>
        <taxon>Lyticum</taxon>
    </lineage>
</organism>
<evidence type="ECO:0000256" key="5">
    <source>
        <dbReference type="ARBA" id="ARBA00022692"/>
    </source>
</evidence>
<comment type="similarity">
    <text evidence="3 8">Belongs to the MlaE permease family.</text>
</comment>
<dbReference type="Pfam" id="PF02405">
    <property type="entry name" value="MlaE"/>
    <property type="match status" value="1"/>
</dbReference>
<proteinExistence type="inferred from homology"/>
<feature type="transmembrane region" description="Helical" evidence="8">
    <location>
        <begin position="155"/>
        <end position="183"/>
    </location>
</feature>
<comment type="function">
    <text evidence="1">Could be part of an ABC transporter complex.</text>
</comment>
<accession>A0AAE4VM77</accession>
<keyword evidence="5 8" id="KW-0812">Transmembrane</keyword>
<feature type="transmembrane region" description="Helical" evidence="8">
    <location>
        <begin position="209"/>
        <end position="228"/>
    </location>
</feature>
<reference evidence="9" key="1">
    <citation type="submission" date="2023-02" db="EMBL/GenBank/DDBJ databases">
        <title>Host association and intracellularity evolved multiple times independently in the Rickettsiales.</title>
        <authorList>
            <person name="Castelli M."/>
            <person name="Nardi T."/>
            <person name="Gammuto L."/>
            <person name="Bellinzona G."/>
            <person name="Sabaneyeva E."/>
            <person name="Potekhin A."/>
            <person name="Serra V."/>
            <person name="Petroni G."/>
            <person name="Sassera D."/>
        </authorList>
    </citation>
    <scope>NUCLEOTIDE SEQUENCE</scope>
    <source>
        <strain evidence="9">USBL-36I1</strain>
    </source>
</reference>
<sequence>MINKSFLGIITFVGFIGKTILDFLASIGTIFIFFFEVLKTVFLSTFYWKETLKYLINIGYFSIAVVSFTAFFTGAALALQSYNGFSRMHAESAVAAVVALSLTRELAPVLTGIMLAGRVSGAIAAEMATMKVSEQIDALYTMRINPISYMIIPRIIAGIITSPILLIIADVIGVFGSYLVAVYKLGFNAETYMIKTLNSVELNDIMTGVYKSIIFGLIVCFIGSFYGYRTKDGALGVGRATNSAVVTASIIILLANYIVTSIIT</sequence>
<feature type="transmembrane region" description="Helical" evidence="8">
    <location>
        <begin position="7"/>
        <end position="34"/>
    </location>
</feature>
<dbReference type="PANTHER" id="PTHR30188">
    <property type="entry name" value="ABC TRANSPORTER PERMEASE PROTEIN-RELATED"/>
    <property type="match status" value="1"/>
</dbReference>
<gene>
    <name evidence="9" type="ORF">Lyticum_00382</name>
</gene>
<feature type="transmembrane region" description="Helical" evidence="8">
    <location>
        <begin position="240"/>
        <end position="263"/>
    </location>
</feature>
<evidence type="ECO:0000256" key="6">
    <source>
        <dbReference type="ARBA" id="ARBA00022989"/>
    </source>
</evidence>
<dbReference type="InterPro" id="IPR030802">
    <property type="entry name" value="Permease_MalE"/>
</dbReference>
<dbReference type="NCBIfam" id="TIGR00056">
    <property type="entry name" value="MlaE family lipid ABC transporter permease subunit"/>
    <property type="match status" value="1"/>
</dbReference>
<dbReference type="InterPro" id="IPR003453">
    <property type="entry name" value="ABC_MlaE_roteobac"/>
</dbReference>
<evidence type="ECO:0000256" key="7">
    <source>
        <dbReference type="ARBA" id="ARBA00023136"/>
    </source>
</evidence>
<evidence type="ECO:0000256" key="3">
    <source>
        <dbReference type="ARBA" id="ARBA00007556"/>
    </source>
</evidence>
<feature type="transmembrane region" description="Helical" evidence="8">
    <location>
        <begin position="54"/>
        <end position="79"/>
    </location>
</feature>
<keyword evidence="7 8" id="KW-0472">Membrane</keyword>
<protein>
    <submittedName>
        <fullName evidence="9">ABC transporter permease</fullName>
    </submittedName>
</protein>
<evidence type="ECO:0000313" key="9">
    <source>
        <dbReference type="EMBL" id="MDZ5761214.1"/>
    </source>
</evidence>
<evidence type="ECO:0000256" key="2">
    <source>
        <dbReference type="ARBA" id="ARBA00004141"/>
    </source>
</evidence>
<name>A0AAE4VM77_9RICK</name>
<evidence type="ECO:0000256" key="4">
    <source>
        <dbReference type="ARBA" id="ARBA00022448"/>
    </source>
</evidence>
<keyword evidence="10" id="KW-1185">Reference proteome</keyword>
<keyword evidence="4" id="KW-0813">Transport</keyword>
<keyword evidence="8" id="KW-0997">Cell inner membrane</keyword>
<keyword evidence="6 8" id="KW-1133">Transmembrane helix</keyword>
<dbReference type="Proteomes" id="UP001289135">
    <property type="component" value="Unassembled WGS sequence"/>
</dbReference>
<comment type="subcellular location">
    <subcellularLocation>
        <location evidence="8">Cell inner membrane</location>
        <topology evidence="8">Multi-pass membrane protein</topology>
    </subcellularLocation>
    <subcellularLocation>
        <location evidence="2">Membrane</location>
        <topology evidence="2">Multi-pass membrane protein</topology>
    </subcellularLocation>
</comment>
<evidence type="ECO:0000313" key="10">
    <source>
        <dbReference type="Proteomes" id="UP001289135"/>
    </source>
</evidence>
<evidence type="ECO:0000256" key="1">
    <source>
        <dbReference type="ARBA" id="ARBA00003787"/>
    </source>
</evidence>
<dbReference type="RefSeq" id="WP_322498632.1">
    <property type="nucleotide sequence ID" value="NZ_JARGYU010000001.1"/>
</dbReference>
<dbReference type="PANTHER" id="PTHR30188:SF4">
    <property type="entry name" value="PROTEIN TRIGALACTOSYLDIACYLGLYCEROL 1, CHLOROPLASTIC"/>
    <property type="match status" value="1"/>
</dbReference>
<dbReference type="AlphaFoldDB" id="A0AAE4VM77"/>
<evidence type="ECO:0000256" key="8">
    <source>
        <dbReference type="RuleBase" id="RU362044"/>
    </source>
</evidence>
<dbReference type="GO" id="GO:0005548">
    <property type="term" value="F:phospholipid transporter activity"/>
    <property type="evidence" value="ECO:0007669"/>
    <property type="project" value="TreeGrafter"/>
</dbReference>
<comment type="caution">
    <text evidence="9">The sequence shown here is derived from an EMBL/GenBank/DDBJ whole genome shotgun (WGS) entry which is preliminary data.</text>
</comment>
<keyword evidence="8" id="KW-1003">Cell membrane</keyword>
<dbReference type="GO" id="GO:0043190">
    <property type="term" value="C:ATP-binding cassette (ABC) transporter complex"/>
    <property type="evidence" value="ECO:0007669"/>
    <property type="project" value="InterPro"/>
</dbReference>